<dbReference type="EMBL" id="VYQB01000011">
    <property type="protein sequence ID" value="KAA9014925.1"/>
    <property type="molecule type" value="Genomic_DNA"/>
</dbReference>
<organism evidence="5 6">
    <name type="scientific">Sphingobium limneticum</name>
    <dbReference type="NCBI Taxonomy" id="1007511"/>
    <lineage>
        <taxon>Bacteria</taxon>
        <taxon>Pseudomonadati</taxon>
        <taxon>Pseudomonadota</taxon>
        <taxon>Alphaproteobacteria</taxon>
        <taxon>Sphingomonadales</taxon>
        <taxon>Sphingomonadaceae</taxon>
        <taxon>Sphingobium</taxon>
    </lineage>
</organism>
<feature type="modified residue" description="4-aspartylphosphate" evidence="2">
    <location>
        <position position="59"/>
    </location>
</feature>
<accession>A0A5J5I2W4</accession>
<dbReference type="InterPro" id="IPR050595">
    <property type="entry name" value="Bact_response_regulator"/>
</dbReference>
<dbReference type="GO" id="GO:0000160">
    <property type="term" value="P:phosphorelay signal transduction system"/>
    <property type="evidence" value="ECO:0007669"/>
    <property type="project" value="InterPro"/>
</dbReference>
<dbReference type="EMBL" id="VYQA01000011">
    <property type="protein sequence ID" value="KAA9027850.1"/>
    <property type="molecule type" value="Genomic_DNA"/>
</dbReference>
<protein>
    <submittedName>
        <fullName evidence="5">Response regulator</fullName>
    </submittedName>
</protein>
<evidence type="ECO:0000256" key="1">
    <source>
        <dbReference type="ARBA" id="ARBA00022553"/>
    </source>
</evidence>
<dbReference type="Proteomes" id="UP000326364">
    <property type="component" value="Unassembled WGS sequence"/>
</dbReference>
<dbReference type="InterPro" id="IPR001789">
    <property type="entry name" value="Sig_transdc_resp-reg_receiver"/>
</dbReference>
<keyword evidence="1 2" id="KW-0597">Phosphoprotein</keyword>
<evidence type="ECO:0000313" key="4">
    <source>
        <dbReference type="EMBL" id="KAA9014925.1"/>
    </source>
</evidence>
<proteinExistence type="predicted"/>
<name>A0A5J5I2W4_9SPHN</name>
<dbReference type="SUPFAM" id="SSF52172">
    <property type="entry name" value="CheY-like"/>
    <property type="match status" value="1"/>
</dbReference>
<dbReference type="PANTHER" id="PTHR44591:SF3">
    <property type="entry name" value="RESPONSE REGULATORY DOMAIN-CONTAINING PROTEIN"/>
    <property type="match status" value="1"/>
</dbReference>
<dbReference type="Pfam" id="PF00072">
    <property type="entry name" value="Response_reg"/>
    <property type="match status" value="1"/>
</dbReference>
<gene>
    <name evidence="5" type="ORF">F4U95_14895</name>
    <name evidence="4" type="ORF">F4U96_14770</name>
</gene>
<evidence type="ECO:0000259" key="3">
    <source>
        <dbReference type="PROSITE" id="PS50110"/>
    </source>
</evidence>
<sequence length="124" mass="13854">MPSSEPIATILVVEDDTLIRMHGVDMLEENGFDVIEAADAEEALAILYEHGSVHLLFSDIDMPGDMDGLELARQVNQRWPQVKLLLTSGHHQLEEGVLPDDGQFLSKPWRQDVLIEQIRGLLAV</sequence>
<dbReference type="PROSITE" id="PS50110">
    <property type="entry name" value="RESPONSE_REGULATORY"/>
    <property type="match status" value="1"/>
</dbReference>
<dbReference type="Gene3D" id="3.40.50.2300">
    <property type="match status" value="1"/>
</dbReference>
<dbReference type="Proteomes" id="UP000325933">
    <property type="component" value="Unassembled WGS sequence"/>
</dbReference>
<reference evidence="6 7" key="1">
    <citation type="submission" date="2019-09" db="EMBL/GenBank/DDBJ databases">
        <authorList>
            <person name="Feng G."/>
        </authorList>
    </citation>
    <scope>NUCLEOTIDE SEQUENCE [LARGE SCALE GENOMIC DNA]</scope>
    <source>
        <strain evidence="5 6">KACC 19283</strain>
        <strain evidence="4 7">KACC 19284</strain>
    </source>
</reference>
<evidence type="ECO:0000313" key="7">
    <source>
        <dbReference type="Proteomes" id="UP000326364"/>
    </source>
</evidence>
<dbReference type="InterPro" id="IPR011006">
    <property type="entry name" value="CheY-like_superfamily"/>
</dbReference>
<dbReference type="RefSeq" id="WP_120251150.1">
    <property type="nucleotide sequence ID" value="NZ_JBNNIY010000010.1"/>
</dbReference>
<dbReference type="SMART" id="SM00448">
    <property type="entry name" value="REC"/>
    <property type="match status" value="1"/>
</dbReference>
<comment type="caution">
    <text evidence="5">The sequence shown here is derived from an EMBL/GenBank/DDBJ whole genome shotgun (WGS) entry which is preliminary data.</text>
</comment>
<feature type="domain" description="Response regulatory" evidence="3">
    <location>
        <begin position="9"/>
        <end position="122"/>
    </location>
</feature>
<evidence type="ECO:0000313" key="5">
    <source>
        <dbReference type="EMBL" id="KAA9027850.1"/>
    </source>
</evidence>
<evidence type="ECO:0000256" key="2">
    <source>
        <dbReference type="PROSITE-ProRule" id="PRU00169"/>
    </source>
</evidence>
<keyword evidence="7" id="KW-1185">Reference proteome</keyword>
<evidence type="ECO:0000313" key="6">
    <source>
        <dbReference type="Proteomes" id="UP000325933"/>
    </source>
</evidence>
<dbReference type="PANTHER" id="PTHR44591">
    <property type="entry name" value="STRESS RESPONSE REGULATOR PROTEIN 1"/>
    <property type="match status" value="1"/>
</dbReference>
<dbReference type="AlphaFoldDB" id="A0A5J5I2W4"/>